<reference evidence="1" key="1">
    <citation type="submission" date="2021-04" db="EMBL/GenBank/DDBJ databases">
        <title>Genome based classification of Actinospica acidithermotolerans sp. nov., an actinobacterium isolated from an Indonesian hot spring.</title>
        <authorList>
            <person name="Kusuma A.B."/>
            <person name="Putra K.E."/>
            <person name="Nafisah S."/>
            <person name="Loh J."/>
            <person name="Nouioui I."/>
            <person name="Goodfellow M."/>
        </authorList>
    </citation>
    <scope>NUCLEOTIDE SEQUENCE</scope>
    <source>
        <strain evidence="1">CSCA 57</strain>
    </source>
</reference>
<accession>A0A941EW75</accession>
<dbReference type="AlphaFoldDB" id="A0A941EW75"/>
<name>A0A941EW75_9ACTN</name>
<dbReference type="RefSeq" id="WP_212532547.1">
    <property type="nucleotide sequence ID" value="NZ_JAGSOG010000255.1"/>
</dbReference>
<gene>
    <name evidence="1" type="ORF">KDL01_32735</name>
</gene>
<dbReference type="InterPro" id="IPR015943">
    <property type="entry name" value="WD40/YVTN_repeat-like_dom_sf"/>
</dbReference>
<dbReference type="InterPro" id="IPR052025">
    <property type="entry name" value="Xyloglucanase_GH74"/>
</dbReference>
<dbReference type="PANTHER" id="PTHR43739">
    <property type="entry name" value="XYLOGLUCANASE (EUROFUNG)"/>
    <property type="match status" value="1"/>
</dbReference>
<sequence length="364" mass="39375">MAETLLLAGTRKGLVIARKSPGRPWHVGPLQLPMTAVYAVAIDTRERGPRLFAGATSEHWGPTLLHSDDLGQSWQEPDRAPIAFPERTGAALGRVWQIQPGPADQPGVVYAGTEPTALFRSEDGGVSFALNEALWDHPHREDWAPGYGGQALHTILPHPGDPDRILVAMSAGGVYRSTDAGGSWAPANVGIRATFLPEPEQYPEFGQCVHKVAPDAADPERLYLQNHNGVYRSEDWGSTWTEAAKGLPGEFGFAVATDPRKSGRAYLFPLTSDEFRFAPDFKRRVYRTDDGAEGWQDVSEGLPDGAFYSLVLRDALCTDDGDPAGAYFGTRTGELYACAGEASSWETVATALPDVLSVRATVLD</sequence>
<dbReference type="GO" id="GO:0010411">
    <property type="term" value="P:xyloglucan metabolic process"/>
    <property type="evidence" value="ECO:0007669"/>
    <property type="project" value="TreeGrafter"/>
</dbReference>
<evidence type="ECO:0008006" key="3">
    <source>
        <dbReference type="Google" id="ProtNLM"/>
    </source>
</evidence>
<dbReference type="Proteomes" id="UP000675781">
    <property type="component" value="Unassembled WGS sequence"/>
</dbReference>
<protein>
    <recommendedName>
        <fullName evidence="3">Exo-alpha-sialidase</fullName>
    </recommendedName>
</protein>
<dbReference type="EMBL" id="JAGSOG010000255">
    <property type="protein sequence ID" value="MBR7838086.1"/>
    <property type="molecule type" value="Genomic_DNA"/>
</dbReference>
<dbReference type="PANTHER" id="PTHR43739:SF5">
    <property type="entry name" value="EXO-ALPHA-SIALIDASE"/>
    <property type="match status" value="1"/>
</dbReference>
<evidence type="ECO:0000313" key="1">
    <source>
        <dbReference type="EMBL" id="MBR7838086.1"/>
    </source>
</evidence>
<dbReference type="CDD" id="cd15482">
    <property type="entry name" value="Sialidase_non-viral"/>
    <property type="match status" value="1"/>
</dbReference>
<dbReference type="SUPFAM" id="SSF110296">
    <property type="entry name" value="Oligoxyloglucan reducing end-specific cellobiohydrolase"/>
    <property type="match status" value="1"/>
</dbReference>
<proteinExistence type="predicted"/>
<organism evidence="1 2">
    <name type="scientific">Actinospica durhamensis</name>
    <dbReference type="NCBI Taxonomy" id="1508375"/>
    <lineage>
        <taxon>Bacteria</taxon>
        <taxon>Bacillati</taxon>
        <taxon>Actinomycetota</taxon>
        <taxon>Actinomycetes</taxon>
        <taxon>Catenulisporales</taxon>
        <taxon>Actinospicaceae</taxon>
        <taxon>Actinospica</taxon>
    </lineage>
</organism>
<evidence type="ECO:0000313" key="2">
    <source>
        <dbReference type="Proteomes" id="UP000675781"/>
    </source>
</evidence>
<keyword evidence="2" id="KW-1185">Reference proteome</keyword>
<comment type="caution">
    <text evidence="1">The sequence shown here is derived from an EMBL/GenBank/DDBJ whole genome shotgun (WGS) entry which is preliminary data.</text>
</comment>
<dbReference type="Gene3D" id="2.130.10.10">
    <property type="entry name" value="YVTN repeat-like/Quinoprotein amine dehydrogenase"/>
    <property type="match status" value="1"/>
</dbReference>